<dbReference type="PANTHER" id="PTHR30592:SF1">
    <property type="entry name" value="SULFUR CARRIER PROTEIN FDHD"/>
    <property type="match status" value="1"/>
</dbReference>
<dbReference type="HAMAP" id="MF_00187">
    <property type="entry name" value="FdhD"/>
    <property type="match status" value="1"/>
</dbReference>
<sequence length="349" mass="34938">MGRITRKLRMTRVVVRGVAGAPEVGVAGAPEVGDAGAPEVIIGGRADTVAVEEPLEIRVAGQSLMTTMRTPGADVELVHGLLYSEGLIRAGADIAQVRYCGGTCGQNENTFNVVDVDLAPGLAPPDLSGRRLLTTTSACGICGTTSIEQVMARRAAALAGAGAMAGRDSLAGAGGEARDDGSESAGEARFDPQVLVRLPELLRERQTAFATTGGIHAAGIFTGGGHPVVIREDVGRHNAADKAIGALLMSGALPAVGAPGARGETDGTGARGGIAGPGGAGSDDRPAILALSGRASFELVQKAAMAGLGAVVAVSAASSLAIDLAADAGILLAGFTREGRMNVYTGRTR</sequence>
<reference evidence="6" key="1">
    <citation type="submission" date="2016-10" db="EMBL/GenBank/DDBJ databases">
        <authorList>
            <person name="Varghese N."/>
            <person name="Submissions S."/>
        </authorList>
    </citation>
    <scope>NUCLEOTIDE SEQUENCE [LARGE SCALE GENOMIC DNA]</scope>
    <source>
        <strain evidence="6">KPR-1</strain>
    </source>
</reference>
<dbReference type="GO" id="GO:0006777">
    <property type="term" value="P:Mo-molybdopterin cofactor biosynthetic process"/>
    <property type="evidence" value="ECO:0007669"/>
    <property type="project" value="UniProtKB-UniRule"/>
</dbReference>
<feature type="compositionally biased region" description="Gly residues" evidence="4">
    <location>
        <begin position="269"/>
        <end position="281"/>
    </location>
</feature>
<dbReference type="GO" id="GO:0016783">
    <property type="term" value="F:sulfurtransferase activity"/>
    <property type="evidence" value="ECO:0007669"/>
    <property type="project" value="InterPro"/>
</dbReference>
<dbReference type="GO" id="GO:0005737">
    <property type="term" value="C:cytoplasm"/>
    <property type="evidence" value="ECO:0007669"/>
    <property type="project" value="UniProtKB-SubCell"/>
</dbReference>
<comment type="function">
    <text evidence="3">Required for formate dehydrogenase (FDH) activity. Acts as a sulfur carrier protein that transfers sulfur from IscS to the molybdenum cofactor prior to its insertion into FDH.</text>
</comment>
<organism evidence="5 6">
    <name type="scientific">Bowdeniella nasicola</name>
    <dbReference type="NCBI Taxonomy" id="208480"/>
    <lineage>
        <taxon>Bacteria</taxon>
        <taxon>Bacillati</taxon>
        <taxon>Actinomycetota</taxon>
        <taxon>Actinomycetes</taxon>
        <taxon>Actinomycetales</taxon>
        <taxon>Actinomycetaceae</taxon>
        <taxon>Bowdeniella</taxon>
    </lineage>
</organism>
<dbReference type="InterPro" id="IPR016193">
    <property type="entry name" value="Cytidine_deaminase-like"/>
</dbReference>
<evidence type="ECO:0000256" key="1">
    <source>
        <dbReference type="ARBA" id="ARBA00022490"/>
    </source>
</evidence>
<dbReference type="EMBL" id="FNQV01000006">
    <property type="protein sequence ID" value="SEA26369.1"/>
    <property type="molecule type" value="Genomic_DNA"/>
</dbReference>
<evidence type="ECO:0000256" key="4">
    <source>
        <dbReference type="SAM" id="MobiDB-lite"/>
    </source>
</evidence>
<protein>
    <recommendedName>
        <fullName evidence="3">Sulfur carrier protein FdhD</fullName>
    </recommendedName>
</protein>
<dbReference type="GO" id="GO:0097163">
    <property type="term" value="F:sulfur carrier activity"/>
    <property type="evidence" value="ECO:0007669"/>
    <property type="project" value="UniProtKB-UniRule"/>
</dbReference>
<evidence type="ECO:0000256" key="2">
    <source>
        <dbReference type="ARBA" id="ARBA00023150"/>
    </source>
</evidence>
<dbReference type="Pfam" id="PF02634">
    <property type="entry name" value="FdhD-NarQ"/>
    <property type="match status" value="3"/>
</dbReference>
<keyword evidence="6" id="KW-1185">Reference proteome</keyword>
<gene>
    <name evidence="3" type="primary">fdhD</name>
    <name evidence="5" type="ORF">SAMN02910418_01263</name>
</gene>
<name>A0A1H3ZRP1_9ACTO</name>
<evidence type="ECO:0000313" key="6">
    <source>
        <dbReference type="Proteomes" id="UP000199288"/>
    </source>
</evidence>
<comment type="subcellular location">
    <subcellularLocation>
        <location evidence="3">Cytoplasm</location>
    </subcellularLocation>
</comment>
<feature type="region of interest" description="Disordered" evidence="4">
    <location>
        <begin position="259"/>
        <end position="281"/>
    </location>
</feature>
<feature type="compositionally biased region" description="Basic and acidic residues" evidence="4">
    <location>
        <begin position="176"/>
        <end position="190"/>
    </location>
</feature>
<dbReference type="Gene3D" id="3.40.140.10">
    <property type="entry name" value="Cytidine Deaminase, domain 2"/>
    <property type="match status" value="1"/>
</dbReference>
<dbReference type="Proteomes" id="UP000199288">
    <property type="component" value="Unassembled WGS sequence"/>
</dbReference>
<dbReference type="AlphaFoldDB" id="A0A1H3ZRP1"/>
<dbReference type="SUPFAM" id="SSF53927">
    <property type="entry name" value="Cytidine deaminase-like"/>
    <property type="match status" value="2"/>
</dbReference>
<dbReference type="RefSeq" id="WP_222842399.1">
    <property type="nucleotide sequence ID" value="NZ_FNQV01000006.1"/>
</dbReference>
<evidence type="ECO:0000256" key="3">
    <source>
        <dbReference type="HAMAP-Rule" id="MF_00187"/>
    </source>
</evidence>
<dbReference type="PANTHER" id="PTHR30592">
    <property type="entry name" value="FORMATE DEHYDROGENASE"/>
    <property type="match status" value="1"/>
</dbReference>
<keyword evidence="2 3" id="KW-0501">Molybdenum cofactor biosynthesis</keyword>
<comment type="similarity">
    <text evidence="3">Belongs to the FdhD family.</text>
</comment>
<feature type="region of interest" description="Disordered" evidence="4">
    <location>
        <begin position="170"/>
        <end position="190"/>
    </location>
</feature>
<dbReference type="InterPro" id="IPR003786">
    <property type="entry name" value="FdhD"/>
</dbReference>
<keyword evidence="1 3" id="KW-0963">Cytoplasm</keyword>
<evidence type="ECO:0000313" key="5">
    <source>
        <dbReference type="EMBL" id="SEA26369.1"/>
    </source>
</evidence>
<proteinExistence type="inferred from homology"/>
<accession>A0A1H3ZRP1</accession>
<feature type="binding site" evidence="3">
    <location>
        <begin position="335"/>
        <end position="340"/>
    </location>
    <ligand>
        <name>Mo-bis(molybdopterin guanine dinucleotide)</name>
        <dbReference type="ChEBI" id="CHEBI:60539"/>
    </ligand>
</feature>
<dbReference type="Gene3D" id="3.10.20.10">
    <property type="match status" value="1"/>
</dbReference>
<feature type="active site" description="Cysteine persulfide intermediate" evidence="3">
    <location>
        <position position="139"/>
    </location>
</feature>